<reference evidence="1" key="1">
    <citation type="journal article" date="2020" name="Nature">
        <title>Giant virus diversity and host interactions through global metagenomics.</title>
        <authorList>
            <person name="Schulz F."/>
            <person name="Roux S."/>
            <person name="Paez-Espino D."/>
            <person name="Jungbluth S."/>
            <person name="Walsh D.A."/>
            <person name="Denef V.J."/>
            <person name="McMahon K.D."/>
            <person name="Konstantinidis K.T."/>
            <person name="Eloe-Fadrosh E.A."/>
            <person name="Kyrpides N.C."/>
            <person name="Woyke T."/>
        </authorList>
    </citation>
    <scope>NUCLEOTIDE SEQUENCE</scope>
    <source>
        <strain evidence="1">GVMAG-M-3300023179-27</strain>
    </source>
</reference>
<accession>A0A6C0EGP1</accession>
<organism evidence="1">
    <name type="scientific">viral metagenome</name>
    <dbReference type="NCBI Taxonomy" id="1070528"/>
    <lineage>
        <taxon>unclassified sequences</taxon>
        <taxon>metagenomes</taxon>
        <taxon>organismal metagenomes</taxon>
    </lineage>
</organism>
<dbReference type="EMBL" id="MN739793">
    <property type="protein sequence ID" value="QHT26495.1"/>
    <property type="molecule type" value="Genomic_DNA"/>
</dbReference>
<dbReference type="AlphaFoldDB" id="A0A6C0EGP1"/>
<protein>
    <submittedName>
        <fullName evidence="1">Uncharacterized protein</fullName>
    </submittedName>
</protein>
<sequence length="184" mass="21780">MIKCHILEFCLYIKKLKLKITDYHTFIYYIPQSKMAVDSLYIKSRAALICKVAYDTSCDQLLEELLKRFPDGYPTSKFIEWVNTTDFLKIDRSIDVITKNKLKGYDNDYSDNETLWLYTFVVLENVLCLNNKFFEKLFFNCRISQGCDMGDGFYGYNNKLWILIENNELIVRACEEYKEAILPI</sequence>
<proteinExistence type="predicted"/>
<evidence type="ECO:0000313" key="1">
    <source>
        <dbReference type="EMBL" id="QHT26495.1"/>
    </source>
</evidence>
<name>A0A6C0EGP1_9ZZZZ</name>